<dbReference type="Pfam" id="PF20037">
    <property type="entry name" value="DUF6440"/>
    <property type="match status" value="1"/>
</dbReference>
<comment type="caution">
    <text evidence="2">The sequence shown here is derived from an EMBL/GenBank/DDBJ whole genome shotgun (WGS) entry which is preliminary data.</text>
</comment>
<reference evidence="2 3" key="1">
    <citation type="submission" date="2018-07" db="EMBL/GenBank/DDBJ databases">
        <title>GABA Modulating Bacteria of the Human Gut Microbiota.</title>
        <authorList>
            <person name="Strandwitz P."/>
            <person name="Kim K.H."/>
            <person name="Terekhova D."/>
            <person name="Liu J.K."/>
            <person name="Sharma A."/>
            <person name="Levering J."/>
            <person name="Mcdonald D."/>
            <person name="Dietrich D."/>
            <person name="Ramadhar T.R."/>
            <person name="Lekbua A."/>
            <person name="Mroue N."/>
            <person name="Liston C."/>
            <person name="Stewart E.J."/>
            <person name="Dubin M.J."/>
            <person name="Zengler K."/>
            <person name="Knight R."/>
            <person name="Gilbert J.A."/>
            <person name="Clardy J."/>
            <person name="Lewis K."/>
        </authorList>
    </citation>
    <scope>NUCLEOTIDE SEQUENCE [LARGE SCALE GENOMIC DNA]</scope>
    <source>
        <strain evidence="2 3">KLE1738</strain>
    </source>
</reference>
<dbReference type="AlphaFoldDB" id="A0A3E2B1F9"/>
<dbReference type="GeneID" id="97996179"/>
<accession>A0A3E2B1F9</accession>
<evidence type="ECO:0000259" key="1">
    <source>
        <dbReference type="Pfam" id="PF20037"/>
    </source>
</evidence>
<proteinExistence type="predicted"/>
<dbReference type="Proteomes" id="UP000260649">
    <property type="component" value="Unassembled WGS sequence"/>
</dbReference>
<sequence length="53" mass="6078">MERFQKIYSQGIVSVMEIWVDTETGVHYLFHRDGNGAGFTPLLDREGKPVVRP</sequence>
<feature type="domain" description="DUF6440" evidence="1">
    <location>
        <begin position="3"/>
        <end position="51"/>
    </location>
</feature>
<dbReference type="EMBL" id="QQRQ01000026">
    <property type="protein sequence ID" value="RFT05819.1"/>
    <property type="molecule type" value="Genomic_DNA"/>
</dbReference>
<dbReference type="OrthoDB" id="9135364at2"/>
<dbReference type="InterPro" id="IPR045515">
    <property type="entry name" value="DUF6440"/>
</dbReference>
<name>A0A3E2B1F9_9FIRM</name>
<evidence type="ECO:0000313" key="2">
    <source>
        <dbReference type="EMBL" id="RFT05819.1"/>
    </source>
</evidence>
<dbReference type="RefSeq" id="WP_021918701.1">
    <property type="nucleotide sequence ID" value="NZ_CAKXKJ010000045.1"/>
</dbReference>
<keyword evidence="3" id="KW-1185">Reference proteome</keyword>
<organism evidence="2 3">
    <name type="scientific">Evtepia gabavorous</name>
    <dbReference type="NCBI Taxonomy" id="2211183"/>
    <lineage>
        <taxon>Bacteria</taxon>
        <taxon>Bacillati</taxon>
        <taxon>Bacillota</taxon>
        <taxon>Clostridia</taxon>
        <taxon>Eubacteriales</taxon>
        <taxon>Evtepia</taxon>
    </lineage>
</organism>
<gene>
    <name evidence="2" type="ORF">DV520_10575</name>
</gene>
<evidence type="ECO:0000313" key="3">
    <source>
        <dbReference type="Proteomes" id="UP000260649"/>
    </source>
</evidence>
<protein>
    <submittedName>
        <fullName evidence="2">Xylan 1,4-beta-xylosidase</fullName>
    </submittedName>
</protein>